<dbReference type="PANTHER" id="PTHR12147:SF26">
    <property type="entry name" value="PEPTIDASE M28 DOMAIN-CONTAINING PROTEIN"/>
    <property type="match status" value="1"/>
</dbReference>
<reference evidence="3" key="2">
    <citation type="submission" date="2016-10" db="EMBL/GenBank/DDBJ databases">
        <authorList>
            <person name="de Groot N.N."/>
        </authorList>
    </citation>
    <scope>NUCLEOTIDE SEQUENCE [LARGE SCALE GENOMIC DNA]</scope>
    <source>
        <strain evidence="3">DSM 18733</strain>
    </source>
</reference>
<dbReference type="PANTHER" id="PTHR12147">
    <property type="entry name" value="METALLOPEPTIDASE M28 FAMILY MEMBER"/>
    <property type="match status" value="1"/>
</dbReference>
<feature type="domain" description="Peptidase M28" evidence="1">
    <location>
        <begin position="110"/>
        <end position="305"/>
    </location>
</feature>
<organism evidence="3 4">
    <name type="scientific">Olivibacter domesticus</name>
    <name type="common">Pseudosphingobacterium domesticum</name>
    <dbReference type="NCBI Taxonomy" id="407022"/>
    <lineage>
        <taxon>Bacteria</taxon>
        <taxon>Pseudomonadati</taxon>
        <taxon>Bacteroidota</taxon>
        <taxon>Sphingobacteriia</taxon>
        <taxon>Sphingobacteriales</taxon>
        <taxon>Sphingobacteriaceae</taxon>
        <taxon>Olivibacter</taxon>
    </lineage>
</organism>
<evidence type="ECO:0000313" key="3">
    <source>
        <dbReference type="EMBL" id="SEM61410.1"/>
    </source>
</evidence>
<evidence type="ECO:0000313" key="4">
    <source>
        <dbReference type="Proteomes" id="UP000199421"/>
    </source>
</evidence>
<reference evidence="4" key="1">
    <citation type="submission" date="2016-10" db="EMBL/GenBank/DDBJ databases">
        <authorList>
            <person name="Varghese N."/>
            <person name="Submissions S."/>
        </authorList>
    </citation>
    <scope>NUCLEOTIDE SEQUENCE [LARGE SCALE GENOMIC DNA]</scope>
    <source>
        <strain evidence="4">DSM 18733</strain>
    </source>
</reference>
<gene>
    <name evidence="2" type="ORF">SAMN05661044_05567</name>
    <name evidence="3" type="ORF">SAMN05661044_05630</name>
</gene>
<name>A0A1H7ZSJ4_OLID1</name>
<dbReference type="InterPro" id="IPR007484">
    <property type="entry name" value="Peptidase_M28"/>
</dbReference>
<proteinExistence type="predicted"/>
<dbReference type="GO" id="GO:0008235">
    <property type="term" value="F:metalloexopeptidase activity"/>
    <property type="evidence" value="ECO:0007669"/>
    <property type="project" value="InterPro"/>
</dbReference>
<dbReference type="InterPro" id="IPR045175">
    <property type="entry name" value="M28_fam"/>
</dbReference>
<dbReference type="STRING" id="407022.SAMN05661044_05567"/>
<sequence>MCDFLFTKQTFLRITLFNFFVFYSLGSLSAQEISTYAHAELIKKHINNLAADKMKGRGTGSREINRAAKYIEKYFEKYKLKPLGSKGYKQPFIAKVTKVVVKDSLRKANNLIGFLDNNAPYTIIVGAHYDHLGLGKQGSSKDSLPEGKIHNGADDNASGVAGLLELARYFSQNDVKENLNILFIAFSGEELGLLGSKYYVNHPVIPLDKISFMLNMDMIGRYNAERGVGVGGFGTSDKWPSIFEGVETDVKFFTDNAGSGGSDHGSFYAKGIPVLFFHTGDHPDYHKPSDTSEKIDSESEAKIIDFEIRLLLNGMKENKLNFTKVN</sequence>
<dbReference type="SUPFAM" id="SSF53187">
    <property type="entry name" value="Zn-dependent exopeptidases"/>
    <property type="match status" value="1"/>
</dbReference>
<dbReference type="Gene3D" id="3.40.630.10">
    <property type="entry name" value="Zn peptidases"/>
    <property type="match status" value="1"/>
</dbReference>
<dbReference type="Proteomes" id="UP000199421">
    <property type="component" value="Unassembled WGS sequence"/>
</dbReference>
<keyword evidence="4" id="KW-1185">Reference proteome</keyword>
<dbReference type="EMBL" id="FOAF01000019">
    <property type="protein sequence ID" value="SEM61410.1"/>
    <property type="molecule type" value="Genomic_DNA"/>
</dbReference>
<dbReference type="OrthoDB" id="9764939at2"/>
<dbReference type="GO" id="GO:0006508">
    <property type="term" value="P:proteolysis"/>
    <property type="evidence" value="ECO:0007669"/>
    <property type="project" value="InterPro"/>
</dbReference>
<accession>A0A1H7ZSJ4</accession>
<evidence type="ECO:0000259" key="1">
    <source>
        <dbReference type="Pfam" id="PF04389"/>
    </source>
</evidence>
<dbReference type="AlphaFoldDB" id="A0A1H7ZSJ4"/>
<dbReference type="EMBL" id="FOAF01000017">
    <property type="protein sequence ID" value="SEM58637.1"/>
    <property type="molecule type" value="Genomic_DNA"/>
</dbReference>
<protein>
    <submittedName>
        <fullName evidence="3">Peptidase family M28</fullName>
    </submittedName>
</protein>
<dbReference type="Pfam" id="PF04389">
    <property type="entry name" value="Peptidase_M28"/>
    <property type="match status" value="1"/>
</dbReference>
<evidence type="ECO:0000313" key="2">
    <source>
        <dbReference type="EMBL" id="SEM58637.1"/>
    </source>
</evidence>